<dbReference type="InterPro" id="IPR036812">
    <property type="entry name" value="NAD(P)_OxRdtase_dom_sf"/>
</dbReference>
<dbReference type="AlphaFoldDB" id="A0A7G3ZKW8"/>
<keyword evidence="4" id="KW-1185">Reference proteome</keyword>
<dbReference type="OrthoDB" id="4030786at2759"/>
<dbReference type="InterPro" id="IPR050523">
    <property type="entry name" value="AKR_Detox_Biosynth"/>
</dbReference>
<organism evidence="3 4">
    <name type="scientific">Torulaspora globosa</name>
    <dbReference type="NCBI Taxonomy" id="48254"/>
    <lineage>
        <taxon>Eukaryota</taxon>
        <taxon>Fungi</taxon>
        <taxon>Dikarya</taxon>
        <taxon>Ascomycota</taxon>
        <taxon>Saccharomycotina</taxon>
        <taxon>Saccharomycetes</taxon>
        <taxon>Saccharomycetales</taxon>
        <taxon>Saccharomycetaceae</taxon>
        <taxon>Torulaspora</taxon>
    </lineage>
</organism>
<evidence type="ECO:0000256" key="1">
    <source>
        <dbReference type="ARBA" id="ARBA00023002"/>
    </source>
</evidence>
<dbReference type="Gene3D" id="3.20.20.100">
    <property type="entry name" value="NADP-dependent oxidoreductase domain"/>
    <property type="match status" value="1"/>
</dbReference>
<dbReference type="PANTHER" id="PTHR43364">
    <property type="entry name" value="NADH-SPECIFIC METHYLGLYOXAL REDUCTASE-RELATED"/>
    <property type="match status" value="1"/>
</dbReference>
<evidence type="ECO:0000259" key="2">
    <source>
        <dbReference type="Pfam" id="PF00248"/>
    </source>
</evidence>
<protein>
    <recommendedName>
        <fullName evidence="2">NADP-dependent oxidoreductase domain-containing protein</fullName>
    </recommendedName>
</protein>
<dbReference type="CDD" id="cd19075">
    <property type="entry name" value="AKR_AKR7A1-5"/>
    <property type="match status" value="1"/>
</dbReference>
<dbReference type="PRINTS" id="PR00069">
    <property type="entry name" value="ALDKETRDTASE"/>
</dbReference>
<name>A0A7G3ZKW8_9SACH</name>
<evidence type="ECO:0000313" key="3">
    <source>
        <dbReference type="EMBL" id="QLL34154.1"/>
    </source>
</evidence>
<dbReference type="InterPro" id="IPR020471">
    <property type="entry name" value="AKR"/>
</dbReference>
<proteinExistence type="predicted"/>
<dbReference type="SUPFAM" id="SSF51430">
    <property type="entry name" value="NAD(P)-linked oxidoreductase"/>
    <property type="match status" value="1"/>
</dbReference>
<dbReference type="KEGG" id="tgb:HG536_0G00100"/>
<dbReference type="GO" id="GO:0016616">
    <property type="term" value="F:oxidoreductase activity, acting on the CH-OH group of donors, NAD or NADP as acceptor"/>
    <property type="evidence" value="ECO:0007669"/>
    <property type="project" value="UniProtKB-ARBA"/>
</dbReference>
<gene>
    <name evidence="3" type="ORF">HG536_0G00100</name>
</gene>
<dbReference type="Proteomes" id="UP000515788">
    <property type="component" value="Chromosome 7"/>
</dbReference>
<dbReference type="InterPro" id="IPR023210">
    <property type="entry name" value="NADP_OxRdtase_dom"/>
</dbReference>
<accession>A0A7G3ZKW8</accession>
<dbReference type="GeneID" id="59327395"/>
<keyword evidence="1" id="KW-0560">Oxidoreductase</keyword>
<dbReference type="Pfam" id="PF00248">
    <property type="entry name" value="Aldo_ket_red"/>
    <property type="match status" value="1"/>
</dbReference>
<sequence length="314" mass="34900">MSNSPKIVYGGYPFGLLPHEDSSKIVEVLKKSGIRELDTARIYPGSEKAIGELHLPEQFVIDTKARGFTDGSLTKKGIEESIAESLDLLGVESVEIFYLHCPDRDTEIEEETIDAINELHQQGKFKKFGLSNFPAKDVEQVYNYAKSKGYVLPTVYQGNYNAVARRSESELFPLLRKLNIAFYAYSPIAGGFLARSVDDIKNGEGRFDPNTPVGQIYLKLYSRPALLTALDEWDKLAQKVGTSKARLAYRWVVHNSVLSGKFGDAVIIGGRNADQVTDTAEAISEGPLPANIVSEIDKLWEKIKDEAPLDNYSF</sequence>
<dbReference type="PANTHER" id="PTHR43364:SF4">
    <property type="entry name" value="NAD(P)-LINKED OXIDOREDUCTASE SUPERFAMILY PROTEIN"/>
    <property type="match status" value="1"/>
</dbReference>
<feature type="domain" description="NADP-dependent oxidoreductase" evidence="2">
    <location>
        <begin position="6"/>
        <end position="301"/>
    </location>
</feature>
<dbReference type="EMBL" id="CP059252">
    <property type="protein sequence ID" value="QLL34154.1"/>
    <property type="molecule type" value="Genomic_DNA"/>
</dbReference>
<dbReference type="RefSeq" id="XP_037140828.1">
    <property type="nucleotide sequence ID" value="XM_037284932.1"/>
</dbReference>
<evidence type="ECO:0000313" key="4">
    <source>
        <dbReference type="Proteomes" id="UP000515788"/>
    </source>
</evidence>
<reference evidence="3 4" key="1">
    <citation type="submission" date="2020-06" db="EMBL/GenBank/DDBJ databases">
        <title>The yeast mating-type switching endonuclease HO is a domesticated member of an unorthodox homing genetic element family.</title>
        <authorList>
            <person name="Coughlan A.Y."/>
            <person name="Lombardi L."/>
            <person name="Braun-Galleani S."/>
            <person name="Martos A.R."/>
            <person name="Galeote V."/>
            <person name="Bigey F."/>
            <person name="Dequin S."/>
            <person name="Byrne K.P."/>
            <person name="Wolfe K.H."/>
        </authorList>
    </citation>
    <scope>NUCLEOTIDE SEQUENCE [LARGE SCALE GENOMIC DNA]</scope>
    <source>
        <strain evidence="3 4">CBS764</strain>
    </source>
</reference>